<dbReference type="InterPro" id="IPR007445">
    <property type="entry name" value="PilO"/>
</dbReference>
<sequence>MALNLEKLKNLTNTQKFVSLVLVIVIISGAFVWFVFIPKSGEISTLNGEIAALNNDINIHRIKVKRLDELIAENRQLQLQLAALKEQLPPEAEVEILLKQVSDLGGRTGLDFKLWRPAEKKPSASGLYVEIPVNVEVAGAYHALGVFFDKISKLPRIINVSNIRMGSSKLEQNKVLIQTSFSATAFASVEGDP</sequence>
<evidence type="ECO:0000256" key="2">
    <source>
        <dbReference type="SAM" id="Phobius"/>
    </source>
</evidence>
<dbReference type="Pfam" id="PF04350">
    <property type="entry name" value="PilO"/>
    <property type="match status" value="1"/>
</dbReference>
<organism evidence="3 4">
    <name type="scientific">Candidatus Manganitrophus noduliformans</name>
    <dbReference type="NCBI Taxonomy" id="2606439"/>
    <lineage>
        <taxon>Bacteria</taxon>
        <taxon>Pseudomonadati</taxon>
        <taxon>Nitrospirota</taxon>
        <taxon>Nitrospiria</taxon>
        <taxon>Candidatus Troglogloeales</taxon>
        <taxon>Candidatus Manganitrophaceae</taxon>
        <taxon>Candidatus Manganitrophus</taxon>
    </lineage>
</organism>
<dbReference type="InterPro" id="IPR014717">
    <property type="entry name" value="Transl_elong_EF1B/ribsomal_bS6"/>
</dbReference>
<gene>
    <name evidence="3" type="primary">pilO</name>
    <name evidence="3" type="ORF">MNODULE_09770</name>
</gene>
<reference evidence="3 4" key="1">
    <citation type="journal article" date="2020" name="Nature">
        <title>Bacterial chemolithoautotrophy via manganese oxidation.</title>
        <authorList>
            <person name="Yu H."/>
            <person name="Leadbetter J.R."/>
        </authorList>
    </citation>
    <scope>NUCLEOTIDE SEQUENCE [LARGE SCALE GENOMIC DNA]</scope>
    <source>
        <strain evidence="3 4">Mn-1</strain>
    </source>
</reference>
<feature type="coiled-coil region" evidence="1">
    <location>
        <begin position="50"/>
        <end position="87"/>
    </location>
</feature>
<keyword evidence="2" id="KW-0812">Transmembrane</keyword>
<evidence type="ECO:0000256" key="1">
    <source>
        <dbReference type="SAM" id="Coils"/>
    </source>
</evidence>
<protein>
    <submittedName>
        <fullName evidence="3">Type 4a pilus biogenesis protein PilO</fullName>
    </submittedName>
</protein>
<comment type="caution">
    <text evidence="3">The sequence shown here is derived from an EMBL/GenBank/DDBJ whole genome shotgun (WGS) entry which is preliminary data.</text>
</comment>
<feature type="transmembrane region" description="Helical" evidence="2">
    <location>
        <begin position="17"/>
        <end position="37"/>
    </location>
</feature>
<dbReference type="AlphaFoldDB" id="A0A7X6DPM7"/>
<keyword evidence="2" id="KW-1133">Transmembrane helix</keyword>
<dbReference type="RefSeq" id="WP_168059368.1">
    <property type="nucleotide sequence ID" value="NZ_VTOW01000002.1"/>
</dbReference>
<accession>A0A7X6DPM7</accession>
<dbReference type="PANTHER" id="PTHR39555:SF1">
    <property type="entry name" value="TYPE IV PILUS INNER MEMBRANE COMPONENT PILO"/>
    <property type="match status" value="1"/>
</dbReference>
<name>A0A7X6DPM7_9BACT</name>
<dbReference type="Proteomes" id="UP000534783">
    <property type="component" value="Unassembled WGS sequence"/>
</dbReference>
<dbReference type="GO" id="GO:0043683">
    <property type="term" value="P:type IV pilus assembly"/>
    <property type="evidence" value="ECO:0007669"/>
    <property type="project" value="InterPro"/>
</dbReference>
<evidence type="ECO:0000313" key="4">
    <source>
        <dbReference type="Proteomes" id="UP000534783"/>
    </source>
</evidence>
<dbReference type="Gene3D" id="3.30.70.60">
    <property type="match status" value="1"/>
</dbReference>
<dbReference type="GO" id="GO:0043107">
    <property type="term" value="P:type IV pilus-dependent motility"/>
    <property type="evidence" value="ECO:0007669"/>
    <property type="project" value="InterPro"/>
</dbReference>
<dbReference type="EMBL" id="VTOW01000002">
    <property type="protein sequence ID" value="NKE71025.1"/>
    <property type="molecule type" value="Genomic_DNA"/>
</dbReference>
<keyword evidence="1" id="KW-0175">Coiled coil</keyword>
<evidence type="ECO:0000313" key="3">
    <source>
        <dbReference type="EMBL" id="NKE71025.1"/>
    </source>
</evidence>
<dbReference type="PANTHER" id="PTHR39555">
    <property type="entry name" value="FIMBRIAL ASSEMBLY PROTEIN PILO-LIKE PROTEIN-RELATED"/>
    <property type="match status" value="1"/>
</dbReference>
<keyword evidence="2" id="KW-0472">Membrane</keyword>
<keyword evidence="4" id="KW-1185">Reference proteome</keyword>
<proteinExistence type="predicted"/>